<dbReference type="Proteomes" id="UP000680656">
    <property type="component" value="Chromosome"/>
</dbReference>
<dbReference type="Pfam" id="PF03683">
    <property type="entry name" value="UPF0175"/>
    <property type="match status" value="1"/>
</dbReference>
<dbReference type="InterPro" id="IPR005368">
    <property type="entry name" value="UPF0175"/>
</dbReference>
<protein>
    <submittedName>
        <fullName evidence="2">UPF0175 family protein</fullName>
    </submittedName>
</protein>
<dbReference type="AlphaFoldDB" id="A0A8E7B2S6"/>
<gene>
    <name evidence="2" type="ORF">KHC33_02305</name>
</gene>
<reference evidence="2 3" key="1">
    <citation type="submission" date="2021-05" db="EMBL/GenBank/DDBJ databases">
        <title>A novel Methanospirillum isolate from a pyrite-forming mixed culture.</title>
        <authorList>
            <person name="Bunk B."/>
            <person name="Sproer C."/>
            <person name="Spring S."/>
            <person name="Pester M."/>
        </authorList>
    </citation>
    <scope>NUCLEOTIDE SEQUENCE [LARGE SCALE GENOMIC DNA]</scope>
    <source>
        <strain evidence="2 3">J.3.6.1-F.2.7.3</strain>
    </source>
</reference>
<organism evidence="2 3">
    <name type="scientific">Methanospirillum purgamenti</name>
    <dbReference type="NCBI Taxonomy" id="2834276"/>
    <lineage>
        <taxon>Archaea</taxon>
        <taxon>Methanobacteriati</taxon>
        <taxon>Methanobacteriota</taxon>
        <taxon>Stenosarchaea group</taxon>
        <taxon>Methanomicrobia</taxon>
        <taxon>Methanomicrobiales</taxon>
        <taxon>Methanospirillaceae</taxon>
        <taxon>Methanospirillum</taxon>
    </lineage>
</organism>
<proteinExistence type="inferred from homology"/>
<dbReference type="PANTHER" id="PTHR37525:SF1">
    <property type="entry name" value="UPF0175 PROTEIN SSL1255"/>
    <property type="match status" value="1"/>
</dbReference>
<name>A0A8E7B2S6_9EURY</name>
<dbReference type="PANTHER" id="PTHR37525">
    <property type="entry name" value="UPF0175 PROTEIN SSL1255"/>
    <property type="match status" value="1"/>
</dbReference>
<accession>A0A8E7B2S6</accession>
<sequence length="92" mass="10297">MTSSTIQTTIDLPKSLPWLINIKPDELGGYIRKSLAVELFREGRISLGKAAEIAGFETKIDMIEELMSRNIGLAYSIEDAEEDLNTLKQILK</sequence>
<dbReference type="EMBL" id="CP075546">
    <property type="protein sequence ID" value="QVV89387.1"/>
    <property type="molecule type" value="Genomic_DNA"/>
</dbReference>
<dbReference type="GeneID" id="65566706"/>
<dbReference type="KEGG" id="mrtj:KHC33_02305"/>
<dbReference type="RefSeq" id="WP_214420183.1">
    <property type="nucleotide sequence ID" value="NZ_CP075546.1"/>
</dbReference>
<evidence type="ECO:0000256" key="1">
    <source>
        <dbReference type="ARBA" id="ARBA00005651"/>
    </source>
</evidence>
<keyword evidence="3" id="KW-1185">Reference proteome</keyword>
<evidence type="ECO:0000313" key="2">
    <source>
        <dbReference type="EMBL" id="QVV89387.1"/>
    </source>
</evidence>
<dbReference type="InterPro" id="IPR052264">
    <property type="entry name" value="UPF0175_domain"/>
</dbReference>
<comment type="similarity">
    <text evidence="1">Belongs to the UPF0175 family.</text>
</comment>
<evidence type="ECO:0000313" key="3">
    <source>
        <dbReference type="Proteomes" id="UP000680656"/>
    </source>
</evidence>